<name>A0A1Y3BIG3_EURMA</name>
<keyword evidence="1" id="KW-0812">Transmembrane</keyword>
<dbReference type="EMBL" id="MUJZ01017251">
    <property type="protein sequence ID" value="OTF80652.1"/>
    <property type="molecule type" value="Genomic_DNA"/>
</dbReference>
<evidence type="ECO:0000313" key="2">
    <source>
        <dbReference type="EMBL" id="OTF80652.1"/>
    </source>
</evidence>
<feature type="transmembrane region" description="Helical" evidence="1">
    <location>
        <begin position="96"/>
        <end position="113"/>
    </location>
</feature>
<dbReference type="AlphaFoldDB" id="A0A1Y3BIG3"/>
<proteinExistence type="predicted"/>
<organism evidence="2 3">
    <name type="scientific">Euroglyphus maynei</name>
    <name type="common">Mayne's house dust mite</name>
    <dbReference type="NCBI Taxonomy" id="6958"/>
    <lineage>
        <taxon>Eukaryota</taxon>
        <taxon>Metazoa</taxon>
        <taxon>Ecdysozoa</taxon>
        <taxon>Arthropoda</taxon>
        <taxon>Chelicerata</taxon>
        <taxon>Arachnida</taxon>
        <taxon>Acari</taxon>
        <taxon>Acariformes</taxon>
        <taxon>Sarcoptiformes</taxon>
        <taxon>Astigmata</taxon>
        <taxon>Psoroptidia</taxon>
        <taxon>Analgoidea</taxon>
        <taxon>Pyroglyphidae</taxon>
        <taxon>Pyroglyphinae</taxon>
        <taxon>Euroglyphus</taxon>
    </lineage>
</organism>
<comment type="caution">
    <text evidence="2">The sequence shown here is derived from an EMBL/GenBank/DDBJ whole genome shotgun (WGS) entry which is preliminary data.</text>
</comment>
<keyword evidence="1" id="KW-0472">Membrane</keyword>
<evidence type="ECO:0000313" key="3">
    <source>
        <dbReference type="Proteomes" id="UP000194236"/>
    </source>
</evidence>
<sequence length="114" mass="13071">MRDHLPRITNPVLEQHCQAYTYGPGTCDEALYGVRGRMIDTMNNNDDDHGQMMEPPSTGTIVLQRHLKLKQQDRMRKTNELESNLLESSSGARMEYNSIIIISLMVLFSVLQFN</sequence>
<reference evidence="2 3" key="1">
    <citation type="submission" date="2017-03" db="EMBL/GenBank/DDBJ databases">
        <title>Genome Survey of Euroglyphus maynei.</title>
        <authorList>
            <person name="Arlian L.G."/>
            <person name="Morgan M.S."/>
            <person name="Rider S.D."/>
        </authorList>
    </citation>
    <scope>NUCLEOTIDE SEQUENCE [LARGE SCALE GENOMIC DNA]</scope>
    <source>
        <strain evidence="2">Arlian Lab</strain>
        <tissue evidence="2">Whole body</tissue>
    </source>
</reference>
<protein>
    <submittedName>
        <fullName evidence="2">Uncharacterized protein</fullName>
    </submittedName>
</protein>
<evidence type="ECO:0000256" key="1">
    <source>
        <dbReference type="SAM" id="Phobius"/>
    </source>
</evidence>
<keyword evidence="3" id="KW-1185">Reference proteome</keyword>
<keyword evidence="1" id="KW-1133">Transmembrane helix</keyword>
<dbReference type="Proteomes" id="UP000194236">
    <property type="component" value="Unassembled WGS sequence"/>
</dbReference>
<accession>A0A1Y3BIG3</accession>
<gene>
    <name evidence="2" type="ORF">BLA29_000443</name>
</gene>